<evidence type="ECO:0000259" key="12">
    <source>
        <dbReference type="PROSITE" id="PS50113"/>
    </source>
</evidence>
<dbReference type="GO" id="GO:0005524">
    <property type="term" value="F:ATP binding"/>
    <property type="evidence" value="ECO:0007669"/>
    <property type="project" value="UniProtKB-KW"/>
</dbReference>
<dbReference type="AlphaFoldDB" id="A0A2P7QEG7"/>
<dbReference type="EC" id="2.7.13.3" evidence="2"/>
<evidence type="ECO:0000256" key="8">
    <source>
        <dbReference type="ARBA" id="ARBA00022741"/>
    </source>
</evidence>
<feature type="domain" description="PAC" evidence="12">
    <location>
        <begin position="79"/>
        <end position="133"/>
    </location>
</feature>
<evidence type="ECO:0000256" key="7">
    <source>
        <dbReference type="ARBA" id="ARBA00022737"/>
    </source>
</evidence>
<dbReference type="InterPro" id="IPR013656">
    <property type="entry name" value="PAS_4"/>
</dbReference>
<dbReference type="SUPFAM" id="SSF55785">
    <property type="entry name" value="PYP-like sensor domain (PAS domain)"/>
    <property type="match status" value="1"/>
</dbReference>
<dbReference type="NCBIfam" id="TIGR00229">
    <property type="entry name" value="sensory_box"/>
    <property type="match status" value="1"/>
</dbReference>
<dbReference type="SMART" id="SM00911">
    <property type="entry name" value="HWE_HK"/>
    <property type="match status" value="1"/>
</dbReference>
<evidence type="ECO:0000256" key="11">
    <source>
        <dbReference type="ARBA" id="ARBA00023026"/>
    </source>
</evidence>
<keyword evidence="7" id="KW-0677">Repeat</keyword>
<dbReference type="OrthoDB" id="9760752at2"/>
<keyword evidence="4" id="KW-0285">Flavoprotein</keyword>
<keyword evidence="10" id="KW-0067">ATP-binding</keyword>
<keyword evidence="8" id="KW-0547">Nucleotide-binding</keyword>
<dbReference type="InterPro" id="IPR036890">
    <property type="entry name" value="HATPase_C_sf"/>
</dbReference>
<dbReference type="Gene3D" id="3.30.450.20">
    <property type="entry name" value="PAS domain"/>
    <property type="match status" value="1"/>
</dbReference>
<dbReference type="Pfam" id="PF08448">
    <property type="entry name" value="PAS_4"/>
    <property type="match status" value="1"/>
</dbReference>
<evidence type="ECO:0000313" key="14">
    <source>
        <dbReference type="Proteomes" id="UP000241167"/>
    </source>
</evidence>
<dbReference type="GO" id="GO:0004673">
    <property type="term" value="F:protein histidine kinase activity"/>
    <property type="evidence" value="ECO:0007669"/>
    <property type="project" value="UniProtKB-EC"/>
</dbReference>
<dbReference type="SUPFAM" id="SSF55874">
    <property type="entry name" value="ATPase domain of HSP90 chaperone/DNA topoisomerase II/histidine kinase"/>
    <property type="match status" value="1"/>
</dbReference>
<comment type="caution">
    <text evidence="13">The sequence shown here is derived from an EMBL/GenBank/DDBJ whole genome shotgun (WGS) entry which is preliminary data.</text>
</comment>
<evidence type="ECO:0000256" key="3">
    <source>
        <dbReference type="ARBA" id="ARBA00022553"/>
    </source>
</evidence>
<evidence type="ECO:0000313" key="13">
    <source>
        <dbReference type="EMBL" id="PSJ36334.1"/>
    </source>
</evidence>
<dbReference type="RefSeq" id="WP_106516162.1">
    <property type="nucleotide sequence ID" value="NZ_PXYI01000015.1"/>
</dbReference>
<evidence type="ECO:0000256" key="2">
    <source>
        <dbReference type="ARBA" id="ARBA00012438"/>
    </source>
</evidence>
<dbReference type="Proteomes" id="UP000241167">
    <property type="component" value="Unassembled WGS sequence"/>
</dbReference>
<dbReference type="InterPro" id="IPR011102">
    <property type="entry name" value="Sig_transdc_His_kinase_HWE"/>
</dbReference>
<evidence type="ECO:0000256" key="1">
    <source>
        <dbReference type="ARBA" id="ARBA00000085"/>
    </source>
</evidence>
<dbReference type="InterPro" id="IPR000700">
    <property type="entry name" value="PAS-assoc_C"/>
</dbReference>
<keyword evidence="6" id="KW-0808">Transferase</keyword>
<proteinExistence type="predicted"/>
<dbReference type="InterPro" id="IPR035965">
    <property type="entry name" value="PAS-like_dom_sf"/>
</dbReference>
<evidence type="ECO:0000256" key="6">
    <source>
        <dbReference type="ARBA" id="ARBA00022679"/>
    </source>
</evidence>
<evidence type="ECO:0000256" key="4">
    <source>
        <dbReference type="ARBA" id="ARBA00022630"/>
    </source>
</evidence>
<dbReference type="EMBL" id="PXYI01000015">
    <property type="protein sequence ID" value="PSJ36334.1"/>
    <property type="molecule type" value="Genomic_DNA"/>
</dbReference>
<sequence>MLGSAGLSSETLAAVLDQSVDCVKLLNPDGTVQWMNRNGLCAMEIDDFDTVRGQHWQDLWPEEARDLLARALSSAKAGQASHFKASCPTAKGTPRWWDVTVSPVQDVTGREAGYLAISRDITDAEAAREALEIAAAELRHRLKNTYTIIGTLMSGFARGSPEREAFAEEMVERLSALSNAQALFSAQDAPCRLDQLIQALVGPFKGAGATMTIGSLPATPVSKGQADAIALVLGELTVNSVKHGALSKHGQLHIGAEGLPNGFRVTWSEQSARSVRATGRAGGQGLELIARIVRARHGRLALQWHSHGLDVTIEFETENQKQAR</sequence>
<comment type="catalytic activity">
    <reaction evidence="1">
        <text>ATP + protein L-histidine = ADP + protein N-phospho-L-histidine.</text>
        <dbReference type="EC" id="2.7.13.3"/>
    </reaction>
</comment>
<reference evidence="13 14" key="1">
    <citation type="submission" date="2018-03" db="EMBL/GenBank/DDBJ databases">
        <title>The draft genome of Sphingosinicella sp. GL-C-18.</title>
        <authorList>
            <person name="Liu L."/>
            <person name="Li L."/>
            <person name="Liang L."/>
            <person name="Zhang X."/>
            <person name="Wang T."/>
        </authorList>
    </citation>
    <scope>NUCLEOTIDE SEQUENCE [LARGE SCALE GENOMIC DNA]</scope>
    <source>
        <strain evidence="13 14">GL-C-18</strain>
    </source>
</reference>
<keyword evidence="9" id="KW-0418">Kinase</keyword>
<keyword evidence="14" id="KW-1185">Reference proteome</keyword>
<gene>
    <name evidence="13" type="ORF">C7I55_26980</name>
</gene>
<dbReference type="CDD" id="cd00130">
    <property type="entry name" value="PAS"/>
    <property type="match status" value="1"/>
</dbReference>
<evidence type="ECO:0000256" key="9">
    <source>
        <dbReference type="ARBA" id="ARBA00022777"/>
    </source>
</evidence>
<name>A0A2P7QEG7_9SPHN</name>
<dbReference type="InterPro" id="IPR000014">
    <property type="entry name" value="PAS"/>
</dbReference>
<evidence type="ECO:0000256" key="10">
    <source>
        <dbReference type="ARBA" id="ARBA00022840"/>
    </source>
</evidence>
<keyword evidence="11" id="KW-0843">Virulence</keyword>
<accession>A0A2P7QEG7</accession>
<keyword evidence="5" id="KW-0288">FMN</keyword>
<keyword evidence="3" id="KW-0597">Phosphoprotein</keyword>
<protein>
    <recommendedName>
        <fullName evidence="2">histidine kinase</fullName>
        <ecNumber evidence="2">2.7.13.3</ecNumber>
    </recommendedName>
</protein>
<dbReference type="Pfam" id="PF07536">
    <property type="entry name" value="HWE_HK"/>
    <property type="match status" value="1"/>
</dbReference>
<dbReference type="Gene3D" id="3.30.565.10">
    <property type="entry name" value="Histidine kinase-like ATPase, C-terminal domain"/>
    <property type="match status" value="1"/>
</dbReference>
<evidence type="ECO:0000256" key="5">
    <source>
        <dbReference type="ARBA" id="ARBA00022643"/>
    </source>
</evidence>
<dbReference type="PROSITE" id="PS50113">
    <property type="entry name" value="PAC"/>
    <property type="match status" value="1"/>
</dbReference>
<dbReference type="PANTHER" id="PTHR41523:SF8">
    <property type="entry name" value="ETHYLENE RESPONSE SENSOR PROTEIN"/>
    <property type="match status" value="1"/>
</dbReference>
<organism evidence="13 14">
    <name type="scientific">Allosphingosinicella deserti</name>
    <dbReference type="NCBI Taxonomy" id="2116704"/>
    <lineage>
        <taxon>Bacteria</taxon>
        <taxon>Pseudomonadati</taxon>
        <taxon>Pseudomonadota</taxon>
        <taxon>Alphaproteobacteria</taxon>
        <taxon>Sphingomonadales</taxon>
        <taxon>Sphingomonadaceae</taxon>
        <taxon>Allosphingosinicella</taxon>
    </lineage>
</organism>
<dbReference type="PANTHER" id="PTHR41523">
    <property type="entry name" value="TWO-COMPONENT SYSTEM SENSOR PROTEIN"/>
    <property type="match status" value="1"/>
</dbReference>